<evidence type="ECO:0000256" key="3">
    <source>
        <dbReference type="ARBA" id="ARBA00021622"/>
    </source>
</evidence>
<keyword evidence="11 12" id="KW-1006">Bacterial flagellum protein export</keyword>
<dbReference type="Pfam" id="PF01312">
    <property type="entry name" value="Bac_export_2"/>
    <property type="match status" value="1"/>
</dbReference>
<gene>
    <name evidence="12 14" type="primary">flhB</name>
    <name evidence="14" type="ORF">H9943_04945</name>
</gene>
<comment type="subcellular location">
    <subcellularLocation>
        <location evidence="1">Cell membrane</location>
        <topology evidence="1">Multi-pass membrane protein</topology>
    </subcellularLocation>
</comment>
<feature type="compositionally biased region" description="Basic and acidic residues" evidence="13">
    <location>
        <begin position="1"/>
        <end position="12"/>
    </location>
</feature>
<evidence type="ECO:0000256" key="6">
    <source>
        <dbReference type="ARBA" id="ARBA00022692"/>
    </source>
</evidence>
<evidence type="ECO:0000256" key="8">
    <source>
        <dbReference type="ARBA" id="ARBA00022927"/>
    </source>
</evidence>
<dbReference type="NCBIfam" id="TIGR00328">
    <property type="entry name" value="flhB"/>
    <property type="match status" value="1"/>
</dbReference>
<keyword evidence="14" id="KW-0966">Cell projection</keyword>
<evidence type="ECO:0000256" key="11">
    <source>
        <dbReference type="ARBA" id="ARBA00023225"/>
    </source>
</evidence>
<evidence type="ECO:0000256" key="5">
    <source>
        <dbReference type="ARBA" id="ARBA00022475"/>
    </source>
</evidence>
<keyword evidence="8 12" id="KW-0653">Protein transport</keyword>
<dbReference type="GO" id="GO:0005886">
    <property type="term" value="C:plasma membrane"/>
    <property type="evidence" value="ECO:0007669"/>
    <property type="project" value="UniProtKB-SubCell"/>
</dbReference>
<dbReference type="InterPro" id="IPR006136">
    <property type="entry name" value="FlhB"/>
</dbReference>
<evidence type="ECO:0000256" key="7">
    <source>
        <dbReference type="ARBA" id="ARBA00022795"/>
    </source>
</evidence>
<comment type="function">
    <text evidence="12">Required for formation of the rod structure in the basal body of the flagellar apparatus. Together with FliI and FliH, may constitute the export apparatus of flagellin.</text>
</comment>
<accession>A0A9D2M3K8</accession>
<keyword evidence="4 12" id="KW-0813">Transport</keyword>
<keyword evidence="5 12" id="KW-1003">Cell membrane</keyword>
<dbReference type="SUPFAM" id="SSF160544">
    <property type="entry name" value="EscU C-terminal domain-like"/>
    <property type="match status" value="1"/>
</dbReference>
<evidence type="ECO:0000256" key="9">
    <source>
        <dbReference type="ARBA" id="ARBA00022989"/>
    </source>
</evidence>
<evidence type="ECO:0000256" key="1">
    <source>
        <dbReference type="ARBA" id="ARBA00004651"/>
    </source>
</evidence>
<dbReference type="Gene3D" id="6.10.250.2080">
    <property type="match status" value="1"/>
</dbReference>
<feature type="transmembrane region" description="Helical" evidence="12">
    <location>
        <begin position="192"/>
        <end position="213"/>
    </location>
</feature>
<dbReference type="GO" id="GO:0044780">
    <property type="term" value="P:bacterial-type flagellum assembly"/>
    <property type="evidence" value="ECO:0007669"/>
    <property type="project" value="InterPro"/>
</dbReference>
<feature type="region of interest" description="Disordered" evidence="13">
    <location>
        <begin position="1"/>
        <end position="22"/>
    </location>
</feature>
<keyword evidence="14" id="KW-0969">Cilium</keyword>
<dbReference type="GO" id="GO:0009306">
    <property type="term" value="P:protein secretion"/>
    <property type="evidence" value="ECO:0007669"/>
    <property type="project" value="InterPro"/>
</dbReference>
<dbReference type="Proteomes" id="UP000824209">
    <property type="component" value="Unassembled WGS sequence"/>
</dbReference>
<reference evidence="14" key="2">
    <citation type="submission" date="2021-04" db="EMBL/GenBank/DDBJ databases">
        <authorList>
            <person name="Gilroy R."/>
        </authorList>
    </citation>
    <scope>NUCLEOTIDE SEQUENCE</scope>
    <source>
        <strain evidence="14">ChiBcec8-14828</strain>
    </source>
</reference>
<keyword evidence="10 12" id="KW-0472">Membrane</keyword>
<dbReference type="PANTHER" id="PTHR30531:SF12">
    <property type="entry name" value="FLAGELLAR BIOSYNTHETIC PROTEIN FLHB"/>
    <property type="match status" value="1"/>
</dbReference>
<dbReference type="PRINTS" id="PR00950">
    <property type="entry name" value="TYPE3IMSPROT"/>
</dbReference>
<feature type="transmembrane region" description="Helical" evidence="12">
    <location>
        <begin position="91"/>
        <end position="116"/>
    </location>
</feature>
<dbReference type="InterPro" id="IPR006135">
    <property type="entry name" value="T3SS_substrate_exporter"/>
</dbReference>
<evidence type="ECO:0000313" key="15">
    <source>
        <dbReference type="Proteomes" id="UP000824209"/>
    </source>
</evidence>
<organism evidence="14 15">
    <name type="scientific">Candidatus Ruthenibacterium avium</name>
    <dbReference type="NCBI Taxonomy" id="2838751"/>
    <lineage>
        <taxon>Bacteria</taxon>
        <taxon>Bacillati</taxon>
        <taxon>Bacillota</taxon>
        <taxon>Clostridia</taxon>
        <taxon>Eubacteriales</taxon>
        <taxon>Oscillospiraceae</taxon>
        <taxon>Ruthenibacterium</taxon>
    </lineage>
</organism>
<reference evidence="14" key="1">
    <citation type="journal article" date="2021" name="PeerJ">
        <title>Extensive microbial diversity within the chicken gut microbiome revealed by metagenomics and culture.</title>
        <authorList>
            <person name="Gilroy R."/>
            <person name="Ravi A."/>
            <person name="Getino M."/>
            <person name="Pursley I."/>
            <person name="Horton D.L."/>
            <person name="Alikhan N.F."/>
            <person name="Baker D."/>
            <person name="Gharbi K."/>
            <person name="Hall N."/>
            <person name="Watson M."/>
            <person name="Adriaenssens E.M."/>
            <person name="Foster-Nyarko E."/>
            <person name="Jarju S."/>
            <person name="Secka A."/>
            <person name="Antonio M."/>
            <person name="Oren A."/>
            <person name="Chaudhuri R.R."/>
            <person name="La Ragione R."/>
            <person name="Hildebrand F."/>
            <person name="Pallen M.J."/>
        </authorList>
    </citation>
    <scope>NUCLEOTIDE SEQUENCE</scope>
    <source>
        <strain evidence="14">ChiBcec8-14828</strain>
    </source>
</reference>
<dbReference type="EMBL" id="DWYA01000048">
    <property type="protein sequence ID" value="HJB39728.1"/>
    <property type="molecule type" value="Genomic_DNA"/>
</dbReference>
<evidence type="ECO:0000256" key="2">
    <source>
        <dbReference type="ARBA" id="ARBA00010690"/>
    </source>
</evidence>
<evidence type="ECO:0000256" key="13">
    <source>
        <dbReference type="SAM" id="MobiDB-lite"/>
    </source>
</evidence>
<protein>
    <recommendedName>
        <fullName evidence="3 12">Flagellar biosynthetic protein FlhB</fullName>
    </recommendedName>
</protein>
<feature type="transmembrane region" description="Helical" evidence="12">
    <location>
        <begin position="137"/>
        <end position="163"/>
    </location>
</feature>
<keyword evidence="14" id="KW-0282">Flagellum</keyword>
<evidence type="ECO:0000256" key="10">
    <source>
        <dbReference type="ARBA" id="ARBA00023136"/>
    </source>
</evidence>
<name>A0A9D2M3K8_9FIRM</name>
<keyword evidence="6 12" id="KW-0812">Transmembrane</keyword>
<dbReference type="InterPro" id="IPR029025">
    <property type="entry name" value="T3SS_substrate_exporter_C"/>
</dbReference>
<comment type="caution">
    <text evidence="14">The sequence shown here is derived from an EMBL/GenBank/DDBJ whole genome shotgun (WGS) entry which is preliminary data.</text>
</comment>
<evidence type="ECO:0000313" key="14">
    <source>
        <dbReference type="EMBL" id="HJB39728.1"/>
    </source>
</evidence>
<keyword evidence="7 12" id="KW-1005">Bacterial flagellum biogenesis</keyword>
<comment type="similarity">
    <text evidence="2 12">Belongs to the type III secretion exporter family.</text>
</comment>
<dbReference type="PANTHER" id="PTHR30531">
    <property type="entry name" value="FLAGELLAR BIOSYNTHETIC PROTEIN FLHB"/>
    <property type="match status" value="1"/>
</dbReference>
<proteinExistence type="inferred from homology"/>
<evidence type="ECO:0000256" key="4">
    <source>
        <dbReference type="ARBA" id="ARBA00022448"/>
    </source>
</evidence>
<keyword evidence="9 12" id="KW-1133">Transmembrane helix</keyword>
<dbReference type="AlphaFoldDB" id="A0A9D2M3K8"/>
<dbReference type="Gene3D" id="3.40.1690.10">
    <property type="entry name" value="secretion proteins EscU"/>
    <property type="match status" value="1"/>
</dbReference>
<dbReference type="FunFam" id="3.40.1690.10:FF:000001">
    <property type="entry name" value="Flagellar biosynthetic protein FlhB"/>
    <property type="match status" value="1"/>
</dbReference>
<feature type="transmembrane region" description="Helical" evidence="12">
    <location>
        <begin position="24"/>
        <end position="44"/>
    </location>
</feature>
<sequence>MQVAGEKTEKATPKRRKDERKKGNVCMSREVVTVVTLVAAFYTLKNLAGSTMTSLQEMLSRFIGLCATTTEIDTKILHQFMLDLFITFGQIVLPVLGATVISAIVATMMQTKMLVAMDSAKFKASRMNPLNGIKKMFSLRAVVELLKSSLKIIILGAVIYNILKDQMAMLPRLMDMTPQTILTTSGQMISEIVTMVAILFVAIAAADYLYQWWDYEKNLRMSKQEIKDEFKQMEGDPQIKGKQRSIQQQRSRNRMLQAVPSADVVIRNPTHFAVALRYDKKIDRAPVVVAKGQDKLALRIVDIAEKNDVYVMENKPLARAMYAAIEVGQEIPGQFYEPVAQVLAFIYNLKKKDQNS</sequence>
<evidence type="ECO:0000256" key="12">
    <source>
        <dbReference type="RuleBase" id="RU364091"/>
    </source>
</evidence>